<dbReference type="InterPro" id="IPR019538">
    <property type="entry name" value="PSMD5"/>
</dbReference>
<dbReference type="AlphaFoldDB" id="A0A8J5QSQ0"/>
<comment type="caution">
    <text evidence="1">The sequence shown here is derived from an EMBL/GenBank/DDBJ whole genome shotgun (WGS) entry which is preliminary data.</text>
</comment>
<organism evidence="1 2">
    <name type="scientific">Cotesia typhae</name>
    <dbReference type="NCBI Taxonomy" id="2053667"/>
    <lineage>
        <taxon>Eukaryota</taxon>
        <taxon>Metazoa</taxon>
        <taxon>Ecdysozoa</taxon>
        <taxon>Arthropoda</taxon>
        <taxon>Hexapoda</taxon>
        <taxon>Insecta</taxon>
        <taxon>Pterygota</taxon>
        <taxon>Neoptera</taxon>
        <taxon>Endopterygota</taxon>
        <taxon>Hymenoptera</taxon>
        <taxon>Apocrita</taxon>
        <taxon>Ichneumonoidea</taxon>
        <taxon>Braconidae</taxon>
        <taxon>Microgastrinae</taxon>
        <taxon>Cotesia</taxon>
    </lineage>
</organism>
<evidence type="ECO:0000313" key="1">
    <source>
        <dbReference type="EMBL" id="KAG8034407.1"/>
    </source>
</evidence>
<reference evidence="1" key="1">
    <citation type="submission" date="2020-03" db="EMBL/GenBank/DDBJ databases">
        <authorList>
            <person name="Chebbi M.A."/>
            <person name="Drezen J.M."/>
        </authorList>
    </citation>
    <scope>NUCLEOTIDE SEQUENCE</scope>
    <source>
        <tissue evidence="1">Whole body</tissue>
    </source>
</reference>
<evidence type="ECO:0000313" key="2">
    <source>
        <dbReference type="Proteomes" id="UP000729913"/>
    </source>
</evidence>
<reference evidence="1" key="2">
    <citation type="submission" date="2021-04" db="EMBL/GenBank/DDBJ databases">
        <title>Genome-wide patterns of bracovirus chromosomal integration into multiple host tissues during parasitism.</title>
        <authorList>
            <person name="Chebbi M.A.C."/>
        </authorList>
    </citation>
    <scope>NUCLEOTIDE SEQUENCE</scope>
    <source>
        <tissue evidence="1">Whole body</tissue>
    </source>
</reference>
<protein>
    <recommendedName>
        <fullName evidence="3">26S proteasome non-ATPase regulatory subunit 5</fullName>
    </recommendedName>
</protein>
<proteinExistence type="predicted"/>
<accession>A0A8J5QSQ0</accession>
<dbReference type="GO" id="GO:0043248">
    <property type="term" value="P:proteasome assembly"/>
    <property type="evidence" value="ECO:0007669"/>
    <property type="project" value="InterPro"/>
</dbReference>
<dbReference type="Pfam" id="PF10508">
    <property type="entry name" value="Proteasom_PSMB"/>
    <property type="match status" value="1"/>
</dbReference>
<gene>
    <name evidence="1" type="ORF">G9C98_007483</name>
</gene>
<dbReference type="GO" id="GO:0005829">
    <property type="term" value="C:cytosol"/>
    <property type="evidence" value="ECO:0007669"/>
    <property type="project" value="TreeGrafter"/>
</dbReference>
<name>A0A8J5QSQ0_9HYME</name>
<dbReference type="PANTHER" id="PTHR13554:SF10">
    <property type="entry name" value="26S PROTEASOME NON-ATPASE REGULATORY SUBUNIT 5"/>
    <property type="match status" value="1"/>
</dbReference>
<dbReference type="Proteomes" id="UP000729913">
    <property type="component" value="Unassembled WGS sequence"/>
</dbReference>
<dbReference type="PANTHER" id="PTHR13554">
    <property type="entry name" value="26S PROTEASOME NON-ATPASE REGULATORY SUBUNIT 5-RELATED"/>
    <property type="match status" value="1"/>
</dbReference>
<sequence length="503" mass="56555">MASEWFERKIRYLSDFNNETELKDELEAIEIKLKSLTSLELKTIATNLDYSRLFCQLTSNHESREIVQQVCNICMTLFSVSESGEIFQRHQADLMEHLSHQESCVKRLILSELKKVAASKSSQLIADINLLNTIVQRIGDDEISVAKLAMNVIKKVGSEPAGAKTLYSGILLRTIAKLVSRNDEVSFRVYEVIVDIAKSSKECLEASVNSGLLDSLINMLANDDVLLQLNALEALTDLATYDEGLNYLEQREILNDLNKKISNPDENALSNHLIPGLMKFFGSVAKNRPDEIFAKYPNVVYSLFELIETTDNNILLMNALDTLGYVASTIDGKYALQNLGKPMELAMNKIAVIINKMPTEVRLGALDNLSLILHVDPSKQNNRISSLIKSWFGFLGDDPMKIIVELCKQPFFDIKQSSLKVLLEIASHPWGQHYIAIYPGLTEFLLNRNSETFKECKEIKFDIIKCLVGFDGFDNATMQKIQKFITEGPFFVDAEMEVAADGS</sequence>
<dbReference type="OrthoDB" id="10250600at2759"/>
<evidence type="ECO:0008006" key="3">
    <source>
        <dbReference type="Google" id="ProtNLM"/>
    </source>
</evidence>
<dbReference type="EMBL" id="JAAOIC020000067">
    <property type="protein sequence ID" value="KAG8034407.1"/>
    <property type="molecule type" value="Genomic_DNA"/>
</dbReference>
<keyword evidence="2" id="KW-1185">Reference proteome</keyword>